<keyword evidence="1" id="KW-1133">Transmembrane helix</keyword>
<reference evidence="2 3" key="1">
    <citation type="submission" date="2013-10" db="EMBL/GenBank/DDBJ databases">
        <title>Whole Genome Shotgun Sequence of Pseudomonas taiwanensis SJ9.</title>
        <authorList>
            <person name="Hong S.-J."/>
            <person name="Shin J.-H."/>
        </authorList>
    </citation>
    <scope>NUCLEOTIDE SEQUENCE [LARGE SCALE GENOMIC DNA]</scope>
    <source>
        <strain evidence="2 3">SJ9</strain>
    </source>
</reference>
<sequence>MPMNSQVDIERAQDLERRLRAYEELENKAHWPGALTVADVVALALLTLVMVAGAYYLGGQP</sequence>
<evidence type="ECO:0000313" key="3">
    <source>
        <dbReference type="Proteomes" id="UP000018511"/>
    </source>
</evidence>
<protein>
    <submittedName>
        <fullName evidence="2">Uncharacterized protein</fullName>
    </submittedName>
</protein>
<accession>V7D7L4</accession>
<dbReference type="EMBL" id="AXUP01000395">
    <property type="protein sequence ID" value="ESW37520.1"/>
    <property type="molecule type" value="Genomic_DNA"/>
</dbReference>
<proteinExistence type="predicted"/>
<evidence type="ECO:0000256" key="1">
    <source>
        <dbReference type="SAM" id="Phobius"/>
    </source>
</evidence>
<dbReference type="AlphaFoldDB" id="V7D7L4"/>
<keyword evidence="1" id="KW-0472">Membrane</keyword>
<dbReference type="Proteomes" id="UP000018511">
    <property type="component" value="Unassembled WGS sequence"/>
</dbReference>
<gene>
    <name evidence="2" type="ORF">O164_23655</name>
</gene>
<comment type="caution">
    <text evidence="2">The sequence shown here is derived from an EMBL/GenBank/DDBJ whole genome shotgun (WGS) entry which is preliminary data.</text>
</comment>
<organism evidence="2 3">
    <name type="scientific">Pseudomonas taiwanensis SJ9</name>
    <dbReference type="NCBI Taxonomy" id="1388762"/>
    <lineage>
        <taxon>Bacteria</taxon>
        <taxon>Pseudomonadati</taxon>
        <taxon>Pseudomonadota</taxon>
        <taxon>Gammaproteobacteria</taxon>
        <taxon>Pseudomonadales</taxon>
        <taxon>Pseudomonadaceae</taxon>
        <taxon>Pseudomonas</taxon>
    </lineage>
</organism>
<feature type="transmembrane region" description="Helical" evidence="1">
    <location>
        <begin position="34"/>
        <end position="57"/>
    </location>
</feature>
<evidence type="ECO:0000313" key="2">
    <source>
        <dbReference type="EMBL" id="ESW37520.1"/>
    </source>
</evidence>
<keyword evidence="1" id="KW-0812">Transmembrane</keyword>
<name>V7D7L4_9PSED</name>
<dbReference type="PATRIC" id="fig|1388762.3.peg.4553"/>